<keyword evidence="2" id="KW-1185">Reference proteome</keyword>
<feature type="non-terminal residue" evidence="1">
    <location>
        <position position="1"/>
    </location>
</feature>
<proteinExistence type="predicted"/>
<evidence type="ECO:0000313" key="2">
    <source>
        <dbReference type="Proteomes" id="UP001301769"/>
    </source>
</evidence>
<gene>
    <name evidence="1" type="ORF">QBC37DRAFT_267219</name>
</gene>
<feature type="non-terminal residue" evidence="1">
    <location>
        <position position="152"/>
    </location>
</feature>
<dbReference type="Proteomes" id="UP001301769">
    <property type="component" value="Unassembled WGS sequence"/>
</dbReference>
<name>A0AAN6XWZ6_9PEZI</name>
<comment type="caution">
    <text evidence="1">The sequence shown here is derived from an EMBL/GenBank/DDBJ whole genome shotgun (WGS) entry which is preliminary data.</text>
</comment>
<dbReference type="EMBL" id="MU858322">
    <property type="protein sequence ID" value="KAK4207080.1"/>
    <property type="molecule type" value="Genomic_DNA"/>
</dbReference>
<sequence>KGCYCPNHTSSVARCTKAKLPDGFQCGAHTCVGAEDGVRCNVEVNHAGGRCSQHCCLERNCYNARDGEGRYCAQHVCASDDCYDRRGASGRYCEYHRAEYQQQTAVVATGSPRGVARSQATRNNMQDYGTAYLDGYQLGLNVPEGDREYARR</sequence>
<evidence type="ECO:0000313" key="1">
    <source>
        <dbReference type="EMBL" id="KAK4207080.1"/>
    </source>
</evidence>
<accession>A0AAN6XWZ6</accession>
<organism evidence="1 2">
    <name type="scientific">Rhypophila decipiens</name>
    <dbReference type="NCBI Taxonomy" id="261697"/>
    <lineage>
        <taxon>Eukaryota</taxon>
        <taxon>Fungi</taxon>
        <taxon>Dikarya</taxon>
        <taxon>Ascomycota</taxon>
        <taxon>Pezizomycotina</taxon>
        <taxon>Sordariomycetes</taxon>
        <taxon>Sordariomycetidae</taxon>
        <taxon>Sordariales</taxon>
        <taxon>Naviculisporaceae</taxon>
        <taxon>Rhypophila</taxon>
    </lineage>
</organism>
<reference evidence="1" key="2">
    <citation type="submission" date="2023-05" db="EMBL/GenBank/DDBJ databases">
        <authorList>
            <consortium name="Lawrence Berkeley National Laboratory"/>
            <person name="Steindorff A."/>
            <person name="Hensen N."/>
            <person name="Bonometti L."/>
            <person name="Westerberg I."/>
            <person name="Brannstrom I.O."/>
            <person name="Guillou S."/>
            <person name="Cros-Aarteil S."/>
            <person name="Calhoun S."/>
            <person name="Haridas S."/>
            <person name="Kuo A."/>
            <person name="Mondo S."/>
            <person name="Pangilinan J."/>
            <person name="Riley R."/>
            <person name="Labutti K."/>
            <person name="Andreopoulos B."/>
            <person name="Lipzen A."/>
            <person name="Chen C."/>
            <person name="Yanf M."/>
            <person name="Daum C."/>
            <person name="Ng V."/>
            <person name="Clum A."/>
            <person name="Ohm R."/>
            <person name="Martin F."/>
            <person name="Silar P."/>
            <person name="Natvig D."/>
            <person name="Lalanne C."/>
            <person name="Gautier V."/>
            <person name="Ament-Velasquez S.L."/>
            <person name="Kruys A."/>
            <person name="Hutchinson M.I."/>
            <person name="Powell A.J."/>
            <person name="Barry K."/>
            <person name="Miller A.N."/>
            <person name="Grigoriev I.V."/>
            <person name="Debuchy R."/>
            <person name="Gladieux P."/>
            <person name="Thoren M.H."/>
            <person name="Johannesson H."/>
        </authorList>
    </citation>
    <scope>NUCLEOTIDE SEQUENCE</scope>
    <source>
        <strain evidence="1">PSN293</strain>
    </source>
</reference>
<dbReference type="AlphaFoldDB" id="A0AAN6XWZ6"/>
<reference evidence="1" key="1">
    <citation type="journal article" date="2023" name="Mol. Phylogenet. Evol.">
        <title>Genome-scale phylogeny and comparative genomics of the fungal order Sordariales.</title>
        <authorList>
            <person name="Hensen N."/>
            <person name="Bonometti L."/>
            <person name="Westerberg I."/>
            <person name="Brannstrom I.O."/>
            <person name="Guillou S."/>
            <person name="Cros-Aarteil S."/>
            <person name="Calhoun S."/>
            <person name="Haridas S."/>
            <person name="Kuo A."/>
            <person name="Mondo S."/>
            <person name="Pangilinan J."/>
            <person name="Riley R."/>
            <person name="LaButti K."/>
            <person name="Andreopoulos B."/>
            <person name="Lipzen A."/>
            <person name="Chen C."/>
            <person name="Yan M."/>
            <person name="Daum C."/>
            <person name="Ng V."/>
            <person name="Clum A."/>
            <person name="Steindorff A."/>
            <person name="Ohm R.A."/>
            <person name="Martin F."/>
            <person name="Silar P."/>
            <person name="Natvig D.O."/>
            <person name="Lalanne C."/>
            <person name="Gautier V."/>
            <person name="Ament-Velasquez S.L."/>
            <person name="Kruys A."/>
            <person name="Hutchinson M.I."/>
            <person name="Powell A.J."/>
            <person name="Barry K."/>
            <person name="Miller A.N."/>
            <person name="Grigoriev I.V."/>
            <person name="Debuchy R."/>
            <person name="Gladieux P."/>
            <person name="Hiltunen Thoren M."/>
            <person name="Johannesson H."/>
        </authorList>
    </citation>
    <scope>NUCLEOTIDE SEQUENCE</scope>
    <source>
        <strain evidence="1">PSN293</strain>
    </source>
</reference>
<protein>
    <submittedName>
        <fullName evidence="1">Uncharacterized protein</fullName>
    </submittedName>
</protein>